<keyword evidence="1" id="KW-0732">Signal</keyword>
<dbReference type="SUPFAM" id="SSF58113">
    <property type="entry name" value="Apolipoprotein A-I"/>
    <property type="match status" value="1"/>
</dbReference>
<dbReference type="VEuPathDB" id="VectorBase:SCAU011629"/>
<dbReference type="Proteomes" id="UP000095300">
    <property type="component" value="Unassembled WGS sequence"/>
</dbReference>
<name>A0A1I8PVX7_STOCA</name>
<evidence type="ECO:0000256" key="1">
    <source>
        <dbReference type="SAM" id="SignalP"/>
    </source>
</evidence>
<protein>
    <submittedName>
        <fullName evidence="2">Uncharacterized protein</fullName>
    </submittedName>
</protein>
<reference evidence="2" key="1">
    <citation type="submission" date="2020-05" db="UniProtKB">
        <authorList>
            <consortium name="EnsemblMetazoa"/>
        </authorList>
    </citation>
    <scope>IDENTIFICATION</scope>
    <source>
        <strain evidence="2">USDA</strain>
    </source>
</reference>
<dbReference type="OrthoDB" id="8051733at2759"/>
<dbReference type="EnsemblMetazoa" id="SCAU011629-RA">
    <property type="protein sequence ID" value="SCAU011629-PA"/>
    <property type="gene ID" value="SCAU011629"/>
</dbReference>
<evidence type="ECO:0000313" key="2">
    <source>
        <dbReference type="EnsemblMetazoa" id="SCAU011629-PA"/>
    </source>
</evidence>
<sequence>MKQILLVGLTILAVASARVAREAPQTEESLKDKLESGLKDVEKLVSDLTNTDAEGLKQKAGEFVEKFGTWAEKLKEETKHLEDNELVKDLRNSLDHGVEELKQNSDKHVAKFKEDHPEMYNELAKHVDTLKSTSSAVFAKFEEFANSEDAKKLKESSLQFFDDLRKSLLPEEHKKE</sequence>
<dbReference type="KEGG" id="scac:106088453"/>
<accession>A0A1I8PVX7</accession>
<organism evidence="2 3">
    <name type="scientific">Stomoxys calcitrans</name>
    <name type="common">Stable fly</name>
    <name type="synonym">Conops calcitrans</name>
    <dbReference type="NCBI Taxonomy" id="35570"/>
    <lineage>
        <taxon>Eukaryota</taxon>
        <taxon>Metazoa</taxon>
        <taxon>Ecdysozoa</taxon>
        <taxon>Arthropoda</taxon>
        <taxon>Hexapoda</taxon>
        <taxon>Insecta</taxon>
        <taxon>Pterygota</taxon>
        <taxon>Neoptera</taxon>
        <taxon>Endopterygota</taxon>
        <taxon>Diptera</taxon>
        <taxon>Brachycera</taxon>
        <taxon>Muscomorpha</taxon>
        <taxon>Muscoidea</taxon>
        <taxon>Muscidae</taxon>
        <taxon>Stomoxys</taxon>
    </lineage>
</organism>
<gene>
    <name evidence="2" type="primary">106088453</name>
</gene>
<feature type="signal peptide" evidence="1">
    <location>
        <begin position="1"/>
        <end position="17"/>
    </location>
</feature>
<keyword evidence="3" id="KW-1185">Reference proteome</keyword>
<feature type="chain" id="PRO_5009327316" evidence="1">
    <location>
        <begin position="18"/>
        <end position="176"/>
    </location>
</feature>
<dbReference type="AlphaFoldDB" id="A0A1I8PVX7"/>
<proteinExistence type="predicted"/>
<evidence type="ECO:0000313" key="3">
    <source>
        <dbReference type="Proteomes" id="UP000095300"/>
    </source>
</evidence>
<dbReference type="Gene3D" id="1.20.5.1230">
    <property type="entry name" value="Apolipoprotein A-I"/>
    <property type="match status" value="1"/>
</dbReference>